<comment type="caution">
    <text evidence="3">The sequence shown here is derived from an EMBL/GenBank/DDBJ whole genome shotgun (WGS) entry which is preliminary data.</text>
</comment>
<dbReference type="EMBL" id="JAAGMB010000445">
    <property type="protein sequence ID" value="NEB18731.1"/>
    <property type="molecule type" value="Genomic_DNA"/>
</dbReference>
<reference evidence="3 4" key="1">
    <citation type="submission" date="2020-01" db="EMBL/GenBank/DDBJ databases">
        <title>Insect and environment-associated Actinomycetes.</title>
        <authorList>
            <person name="Currrie C."/>
            <person name="Chevrette M."/>
            <person name="Carlson C."/>
            <person name="Stubbendieck R."/>
            <person name="Wendt-Pienkowski E."/>
        </authorList>
    </citation>
    <scope>NUCLEOTIDE SEQUENCE [LARGE SCALE GENOMIC DNA]</scope>
    <source>
        <strain evidence="3 4">SID14172</strain>
    </source>
</reference>
<protein>
    <recommendedName>
        <fullName evidence="5">Secreted protein</fullName>
    </recommendedName>
</protein>
<dbReference type="RefSeq" id="WP_164141037.1">
    <property type="nucleotide sequence ID" value="NZ_JAAGMB010000445.1"/>
</dbReference>
<name>A0A6N9ULJ4_9ACTN</name>
<sequence length="150" mass="15569">MYKSKGNRGYGLFKGRLMNRLGVLAAAGLLALAPLTEAHAVETSAPSVPTEQGIVRGGGVGCATDESAPDTVGSPRPQLTARVHDEADVSPSPNLRADVTIDSRNPDGSWTRVADSLVPSTGFVSDDMRVTTVLSTTLAPATVYRMSAAT</sequence>
<proteinExistence type="predicted"/>
<dbReference type="AlphaFoldDB" id="A0A6N9ULJ4"/>
<evidence type="ECO:0000313" key="4">
    <source>
        <dbReference type="Proteomes" id="UP000469545"/>
    </source>
</evidence>
<feature type="signal peptide" evidence="2">
    <location>
        <begin position="1"/>
        <end position="40"/>
    </location>
</feature>
<feature type="region of interest" description="Disordered" evidence="1">
    <location>
        <begin position="43"/>
        <end position="96"/>
    </location>
</feature>
<gene>
    <name evidence="3" type="ORF">G3I46_19795</name>
</gene>
<evidence type="ECO:0008006" key="5">
    <source>
        <dbReference type="Google" id="ProtNLM"/>
    </source>
</evidence>
<evidence type="ECO:0000256" key="1">
    <source>
        <dbReference type="SAM" id="MobiDB-lite"/>
    </source>
</evidence>
<evidence type="ECO:0000256" key="2">
    <source>
        <dbReference type="SAM" id="SignalP"/>
    </source>
</evidence>
<keyword evidence="2" id="KW-0732">Signal</keyword>
<feature type="chain" id="PRO_5026778722" description="Secreted protein" evidence="2">
    <location>
        <begin position="41"/>
        <end position="150"/>
    </location>
</feature>
<organism evidence="3 4">
    <name type="scientific">Streptomyces coelicoflavus</name>
    <dbReference type="NCBI Taxonomy" id="285562"/>
    <lineage>
        <taxon>Bacteria</taxon>
        <taxon>Bacillati</taxon>
        <taxon>Actinomycetota</taxon>
        <taxon>Actinomycetes</taxon>
        <taxon>Kitasatosporales</taxon>
        <taxon>Streptomycetaceae</taxon>
        <taxon>Streptomyces</taxon>
    </lineage>
</organism>
<evidence type="ECO:0000313" key="3">
    <source>
        <dbReference type="EMBL" id="NEB18731.1"/>
    </source>
</evidence>
<accession>A0A6N9ULJ4</accession>
<keyword evidence="4" id="KW-1185">Reference proteome</keyword>
<dbReference type="Proteomes" id="UP000469545">
    <property type="component" value="Unassembled WGS sequence"/>
</dbReference>